<gene>
    <name evidence="2" type="ORF">JKP34_01330</name>
</gene>
<protein>
    <recommendedName>
        <fullName evidence="4">Lipoprotein</fullName>
    </recommendedName>
</protein>
<name>A0A937A7N9_9BACT</name>
<dbReference type="PROSITE" id="PS51257">
    <property type="entry name" value="PROKAR_LIPOPROTEIN"/>
    <property type="match status" value="1"/>
</dbReference>
<dbReference type="Pfam" id="PF19867">
    <property type="entry name" value="DUF6340"/>
    <property type="match status" value="1"/>
</dbReference>
<feature type="signal peptide" evidence="1">
    <location>
        <begin position="1"/>
        <end position="18"/>
    </location>
</feature>
<proteinExistence type="predicted"/>
<feature type="chain" id="PRO_5036930396" description="Lipoprotein" evidence="1">
    <location>
        <begin position="19"/>
        <end position="373"/>
    </location>
</feature>
<sequence length="373" mass="41658">MKKSYLFLLIGIILSSCMKTVSISTMRPAAINIPSEVQTLVLVDRTKYERDAIGILEGVLTGEGINEDKDGVTAMFSALQNNLRNSPRFVVKQEPQRLIGNTVTGAFPDPLSWRIVNDLCRRHNADAVLAVEVFDSDFIITDGKREKTKTIKDDDGNERKVKYTEFFAEGVGSVRIGVRLYNAVSNSIEDQDIYTQNRTWEASATSIKEAMAQMVQKSQATKSLGGAVGATYAGKIAPMPVYLSRSYYAKPKKNEFMSRGARQASVNQWEEAISTWKTGIRNSNDSDLKGKLAYNVALGYEVMGDFRMAKDWAARSYVEYGEKKGQNYAAQLENRMRQEEILNQQLSQPEAADEGNKIEKQGNSNVIKLKVKD</sequence>
<dbReference type="InterPro" id="IPR045921">
    <property type="entry name" value="DUF6340"/>
</dbReference>
<dbReference type="AlphaFoldDB" id="A0A937A7N9"/>
<accession>A0A937A7N9</accession>
<keyword evidence="3" id="KW-1185">Reference proteome</keyword>
<evidence type="ECO:0000313" key="3">
    <source>
        <dbReference type="Proteomes" id="UP000642920"/>
    </source>
</evidence>
<evidence type="ECO:0008006" key="4">
    <source>
        <dbReference type="Google" id="ProtNLM"/>
    </source>
</evidence>
<keyword evidence="1" id="KW-0732">Signal</keyword>
<evidence type="ECO:0000256" key="1">
    <source>
        <dbReference type="SAM" id="SignalP"/>
    </source>
</evidence>
<evidence type="ECO:0000313" key="2">
    <source>
        <dbReference type="EMBL" id="MBL0763871.1"/>
    </source>
</evidence>
<reference evidence="2" key="1">
    <citation type="submission" date="2021-01" db="EMBL/GenBank/DDBJ databases">
        <title>Marivirga sp. nov., isolated from intertidal surface sediments.</title>
        <authorList>
            <person name="Zhang M."/>
        </authorList>
    </citation>
    <scope>NUCLEOTIDE SEQUENCE</scope>
    <source>
        <strain evidence="2">SM1354</strain>
    </source>
</reference>
<dbReference type="Proteomes" id="UP000642920">
    <property type="component" value="Unassembled WGS sequence"/>
</dbReference>
<dbReference type="EMBL" id="JAERQG010000001">
    <property type="protein sequence ID" value="MBL0763871.1"/>
    <property type="molecule type" value="Genomic_DNA"/>
</dbReference>
<organism evidence="2 3">
    <name type="scientific">Marivirga atlantica</name>
    <dbReference type="NCBI Taxonomy" id="1548457"/>
    <lineage>
        <taxon>Bacteria</taxon>
        <taxon>Pseudomonadati</taxon>
        <taxon>Bacteroidota</taxon>
        <taxon>Cytophagia</taxon>
        <taxon>Cytophagales</taxon>
        <taxon>Marivirgaceae</taxon>
        <taxon>Marivirga</taxon>
    </lineage>
</organism>
<dbReference type="RefSeq" id="WP_201916920.1">
    <property type="nucleotide sequence ID" value="NZ_JAERQG010000001.1"/>
</dbReference>
<comment type="caution">
    <text evidence="2">The sequence shown here is derived from an EMBL/GenBank/DDBJ whole genome shotgun (WGS) entry which is preliminary data.</text>
</comment>